<evidence type="ECO:0000256" key="10">
    <source>
        <dbReference type="ARBA" id="ARBA00024221"/>
    </source>
</evidence>
<gene>
    <name evidence="13" type="ORF">CGOC_LOCUS4697</name>
</gene>
<dbReference type="PANTHER" id="PTHR45780:SF2">
    <property type="entry name" value="ETHANOLAMINE-PHOSPHATE CYTIDYLYLTRANSFERASE"/>
    <property type="match status" value="1"/>
</dbReference>
<name>A0A3P6RGE5_CYLGO</name>
<evidence type="ECO:0000313" key="14">
    <source>
        <dbReference type="Proteomes" id="UP000271889"/>
    </source>
</evidence>
<dbReference type="InterPro" id="IPR044608">
    <property type="entry name" value="Ect1/PCYT2"/>
</dbReference>
<keyword evidence="14" id="KW-1185">Reference proteome</keyword>
<protein>
    <recommendedName>
        <fullName evidence="10">ethanolamine-phosphate cytidylyltransferase</fullName>
        <ecNumber evidence="10">2.7.7.14</ecNumber>
    </recommendedName>
    <alternativeName>
        <fullName evidence="11">CTP:phosphoethanolamine cytidylyltransferase</fullName>
    </alternativeName>
</protein>
<dbReference type="AlphaFoldDB" id="A0A3P6RGE5"/>
<evidence type="ECO:0000256" key="5">
    <source>
        <dbReference type="ARBA" id="ARBA00022695"/>
    </source>
</evidence>
<feature type="domain" description="Cytidyltransferase-like" evidence="12">
    <location>
        <begin position="24"/>
        <end position="59"/>
    </location>
</feature>
<dbReference type="InterPro" id="IPR014729">
    <property type="entry name" value="Rossmann-like_a/b/a_fold"/>
</dbReference>
<organism evidence="13 14">
    <name type="scientific">Cylicostephanus goldi</name>
    <name type="common">Nematode worm</name>
    <dbReference type="NCBI Taxonomy" id="71465"/>
    <lineage>
        <taxon>Eukaryota</taxon>
        <taxon>Metazoa</taxon>
        <taxon>Ecdysozoa</taxon>
        <taxon>Nematoda</taxon>
        <taxon>Chromadorea</taxon>
        <taxon>Rhabditida</taxon>
        <taxon>Rhabditina</taxon>
        <taxon>Rhabditomorpha</taxon>
        <taxon>Strongyloidea</taxon>
        <taxon>Strongylidae</taxon>
        <taxon>Cylicostephanus</taxon>
    </lineage>
</organism>
<evidence type="ECO:0000256" key="3">
    <source>
        <dbReference type="ARBA" id="ARBA00022516"/>
    </source>
</evidence>
<dbReference type="OrthoDB" id="40021at2759"/>
<dbReference type="Pfam" id="PF01467">
    <property type="entry name" value="CTP_transf_like"/>
    <property type="match status" value="1"/>
</dbReference>
<dbReference type="GO" id="GO:0006646">
    <property type="term" value="P:phosphatidylethanolamine biosynthetic process"/>
    <property type="evidence" value="ECO:0007669"/>
    <property type="project" value="UniProtKB-UniPathway"/>
</dbReference>
<evidence type="ECO:0000256" key="9">
    <source>
        <dbReference type="ARBA" id="ARBA00024191"/>
    </source>
</evidence>
<dbReference type="GO" id="GO:0004306">
    <property type="term" value="F:ethanolamine-phosphate cytidylyltransferase activity"/>
    <property type="evidence" value="ECO:0007669"/>
    <property type="project" value="UniProtKB-EC"/>
</dbReference>
<dbReference type="PANTHER" id="PTHR45780">
    <property type="entry name" value="ETHANOLAMINE-PHOSPHATE CYTIDYLYLTRANSFERASE"/>
    <property type="match status" value="1"/>
</dbReference>
<evidence type="ECO:0000313" key="13">
    <source>
        <dbReference type="EMBL" id="VDK59529.1"/>
    </source>
</evidence>
<evidence type="ECO:0000259" key="12">
    <source>
        <dbReference type="Pfam" id="PF01467"/>
    </source>
</evidence>
<evidence type="ECO:0000256" key="11">
    <source>
        <dbReference type="ARBA" id="ARBA00031473"/>
    </source>
</evidence>
<evidence type="ECO:0000256" key="4">
    <source>
        <dbReference type="ARBA" id="ARBA00022679"/>
    </source>
</evidence>
<dbReference type="SUPFAM" id="SSF52374">
    <property type="entry name" value="Nucleotidylyl transferase"/>
    <property type="match status" value="1"/>
</dbReference>
<keyword evidence="4" id="KW-0808">Transferase</keyword>
<evidence type="ECO:0000256" key="2">
    <source>
        <dbReference type="ARBA" id="ARBA00010101"/>
    </source>
</evidence>
<evidence type="ECO:0000256" key="7">
    <source>
        <dbReference type="ARBA" id="ARBA00023209"/>
    </source>
</evidence>
<accession>A0A3P6RGE5</accession>
<evidence type="ECO:0000256" key="1">
    <source>
        <dbReference type="ARBA" id="ARBA00005189"/>
    </source>
</evidence>
<proteinExistence type="inferred from homology"/>
<dbReference type="EC" id="2.7.7.14" evidence="10"/>
<comment type="similarity">
    <text evidence="2">Belongs to the cytidylyltransferase family.</text>
</comment>
<dbReference type="UniPathway" id="UPA00558">
    <property type="reaction ID" value="UER00742"/>
</dbReference>
<reference evidence="13 14" key="1">
    <citation type="submission" date="2018-11" db="EMBL/GenBank/DDBJ databases">
        <authorList>
            <consortium name="Pathogen Informatics"/>
        </authorList>
    </citation>
    <scope>NUCLEOTIDE SEQUENCE [LARGE SCALE GENOMIC DNA]</scope>
</reference>
<keyword evidence="5" id="KW-0548">Nucleotidyltransferase</keyword>
<keyword evidence="3" id="KW-0444">Lipid biosynthesis</keyword>
<comment type="pathway">
    <text evidence="9">Phospholipid metabolism; phosphatidylethanolamine biosynthesis; phosphatidylethanolamine from ethanolamine: step 2/3.</text>
</comment>
<dbReference type="Proteomes" id="UP000271889">
    <property type="component" value="Unassembled WGS sequence"/>
</dbReference>
<dbReference type="EMBL" id="UYRV01013323">
    <property type="protein sequence ID" value="VDK59529.1"/>
    <property type="molecule type" value="Genomic_DNA"/>
</dbReference>
<sequence>MATTRTISQFAEGIPPKTTDKIVYVCGAFDLFHVGHLSFLEQAAKLGDYLIVGIFSDQVMSFLSLWIHSPVNEVIIGVPCCVSDDIIEQFNISNSILRLGIYREVDSGSDMTTEKIIKRIIAHR</sequence>
<dbReference type="InterPro" id="IPR004821">
    <property type="entry name" value="Cyt_trans-like"/>
</dbReference>
<dbReference type="Gene3D" id="3.40.50.620">
    <property type="entry name" value="HUPs"/>
    <property type="match status" value="1"/>
</dbReference>
<keyword evidence="7" id="KW-0594">Phospholipid biosynthesis</keyword>
<keyword evidence="8" id="KW-1208">Phospholipid metabolism</keyword>
<evidence type="ECO:0000256" key="6">
    <source>
        <dbReference type="ARBA" id="ARBA00023098"/>
    </source>
</evidence>
<comment type="pathway">
    <text evidence="1">Lipid metabolism.</text>
</comment>
<dbReference type="NCBIfam" id="TIGR00125">
    <property type="entry name" value="cyt_tran_rel"/>
    <property type="match status" value="1"/>
</dbReference>
<dbReference type="GO" id="GO:0005737">
    <property type="term" value="C:cytoplasm"/>
    <property type="evidence" value="ECO:0007669"/>
    <property type="project" value="TreeGrafter"/>
</dbReference>
<evidence type="ECO:0000256" key="8">
    <source>
        <dbReference type="ARBA" id="ARBA00023264"/>
    </source>
</evidence>
<keyword evidence="6" id="KW-0443">Lipid metabolism</keyword>